<evidence type="ECO:0000313" key="4">
    <source>
        <dbReference type="Proteomes" id="UP000306575"/>
    </source>
</evidence>
<dbReference type="GO" id="GO:0016020">
    <property type="term" value="C:membrane"/>
    <property type="evidence" value="ECO:0007669"/>
    <property type="project" value="InterPro"/>
</dbReference>
<accession>A0A4U7N5I4</accession>
<dbReference type="OrthoDB" id="974738at2"/>
<dbReference type="AlphaFoldDB" id="A0A4U7N5I4"/>
<feature type="signal peptide" evidence="1">
    <location>
        <begin position="1"/>
        <end position="25"/>
    </location>
</feature>
<gene>
    <name evidence="3" type="ORF">FAP39_08555</name>
</gene>
<dbReference type="SUPFAM" id="SSF56935">
    <property type="entry name" value="Porins"/>
    <property type="match status" value="1"/>
</dbReference>
<protein>
    <submittedName>
        <fullName evidence="3">Porin</fullName>
    </submittedName>
</protein>
<name>A0A4U7N5I4_9RHOB</name>
<evidence type="ECO:0000256" key="1">
    <source>
        <dbReference type="SAM" id="SignalP"/>
    </source>
</evidence>
<organism evidence="3 4">
    <name type="scientific">Shimia litoralis</name>
    <dbReference type="NCBI Taxonomy" id="420403"/>
    <lineage>
        <taxon>Bacteria</taxon>
        <taxon>Pseudomonadati</taxon>
        <taxon>Pseudomonadota</taxon>
        <taxon>Alphaproteobacteria</taxon>
        <taxon>Rhodobacterales</taxon>
        <taxon>Roseobacteraceae</taxon>
    </lineage>
</organism>
<keyword evidence="4" id="KW-1185">Reference proteome</keyword>
<evidence type="ECO:0000259" key="2">
    <source>
        <dbReference type="Pfam" id="PF13609"/>
    </source>
</evidence>
<sequence>MLANKIKHGAAIACASLVLGSPAWAQDQSKPHSFRFYGHINPTILSVDDGQVTTTEIVDNANSGGRLGFWYEHSVNANTFRINGEISLGIRTSAGVSQLYTPQFIEWKGQSVRKFEAIWDTEKFGSISLGQGSMGSDGVTESDLSGTTLASSVGISDVAGGFFFRNQAGSLSSVRIKDAYPTFDGGRSQRLRYDSPEINFSRIGKLKFAASVGTESIDRNVTLNDALSDAGMFYRNQLGNFVLAGSAGVSIADVPTGTAPQIAGSFSVLHAPTGANITFASGSRDGGGSYVFSKVGFRGNWFNSGDTAISFDVYDSHDTVVSGSHARSYGIGVLQHLSRHNVDMFIGLRKYEYDGGGAIQYQDMYSAMIGVRWVFRRLQNRTIFEGLWQE</sequence>
<comment type="caution">
    <text evidence="3">The sequence shown here is derived from an EMBL/GenBank/DDBJ whole genome shotgun (WGS) entry which is preliminary data.</text>
</comment>
<dbReference type="Pfam" id="PF13609">
    <property type="entry name" value="Porin_4"/>
    <property type="match status" value="1"/>
</dbReference>
<proteinExistence type="predicted"/>
<dbReference type="RefSeq" id="WP_138015986.1">
    <property type="nucleotide sequence ID" value="NZ_SULI01000008.1"/>
</dbReference>
<dbReference type="EMBL" id="SULI01000008">
    <property type="protein sequence ID" value="TKZ20857.1"/>
    <property type="molecule type" value="Genomic_DNA"/>
</dbReference>
<keyword evidence="1" id="KW-0732">Signal</keyword>
<feature type="domain" description="Porin" evidence="2">
    <location>
        <begin position="13"/>
        <end position="355"/>
    </location>
</feature>
<dbReference type="GO" id="GO:0015288">
    <property type="term" value="F:porin activity"/>
    <property type="evidence" value="ECO:0007669"/>
    <property type="project" value="InterPro"/>
</dbReference>
<reference evidence="3 4" key="1">
    <citation type="submission" date="2019-04" db="EMBL/GenBank/DDBJ databases">
        <title>Genome sequence of Pelagicola litoralis CL-ES2.</title>
        <authorList>
            <person name="Cao J."/>
        </authorList>
    </citation>
    <scope>NUCLEOTIDE SEQUENCE [LARGE SCALE GENOMIC DNA]</scope>
    <source>
        <strain evidence="3 4">CL-ES2</strain>
    </source>
</reference>
<feature type="chain" id="PRO_5020853530" evidence="1">
    <location>
        <begin position="26"/>
        <end position="390"/>
    </location>
</feature>
<evidence type="ECO:0000313" key="3">
    <source>
        <dbReference type="EMBL" id="TKZ20857.1"/>
    </source>
</evidence>
<dbReference type="Proteomes" id="UP000306575">
    <property type="component" value="Unassembled WGS sequence"/>
</dbReference>
<dbReference type="InterPro" id="IPR033900">
    <property type="entry name" value="Gram_neg_porin_domain"/>
</dbReference>